<dbReference type="AlphaFoldDB" id="A0AAV2TUI3"/>
<feature type="transmembrane region" description="Helical" evidence="7">
    <location>
        <begin position="97"/>
        <end position="121"/>
    </location>
</feature>
<feature type="transmembrane region" description="Helical" evidence="7">
    <location>
        <begin position="62"/>
        <end position="85"/>
    </location>
</feature>
<name>A0AAV2TUI3_CALDB</name>
<accession>A0AAV2TUI3</accession>
<keyword evidence="5 7" id="KW-1133">Transmembrane helix</keyword>
<evidence type="ECO:0000256" key="2">
    <source>
        <dbReference type="ARBA" id="ARBA00022448"/>
    </source>
</evidence>
<dbReference type="InterPro" id="IPR006593">
    <property type="entry name" value="Cyt_b561/ferric_Rdtase_TM"/>
</dbReference>
<dbReference type="PROSITE" id="PS50939">
    <property type="entry name" value="CYTOCHROME_B561"/>
    <property type="match status" value="1"/>
</dbReference>
<evidence type="ECO:0000313" key="10">
    <source>
        <dbReference type="Proteomes" id="UP001497525"/>
    </source>
</evidence>
<evidence type="ECO:0000256" key="5">
    <source>
        <dbReference type="ARBA" id="ARBA00022989"/>
    </source>
</evidence>
<dbReference type="PANTHER" id="PTHR23130">
    <property type="entry name" value="CYTOCHROME B561 AND DOMON DOMAIN-CONTAINING PROTEIN"/>
    <property type="match status" value="1"/>
</dbReference>
<feature type="transmembrane region" description="Helical" evidence="7">
    <location>
        <begin position="20"/>
        <end position="41"/>
    </location>
</feature>
<feature type="domain" description="Cytochrome b561" evidence="8">
    <location>
        <begin position="1"/>
        <end position="194"/>
    </location>
</feature>
<evidence type="ECO:0000256" key="4">
    <source>
        <dbReference type="ARBA" id="ARBA00022982"/>
    </source>
</evidence>
<evidence type="ECO:0000256" key="6">
    <source>
        <dbReference type="ARBA" id="ARBA00023136"/>
    </source>
</evidence>
<keyword evidence="3 7" id="KW-0812">Transmembrane</keyword>
<evidence type="ECO:0000313" key="9">
    <source>
        <dbReference type="EMBL" id="CAL5139042.1"/>
    </source>
</evidence>
<dbReference type="EMBL" id="CAXLJL010000578">
    <property type="protein sequence ID" value="CAL5139042.1"/>
    <property type="molecule type" value="Genomic_DNA"/>
</dbReference>
<dbReference type="SMART" id="SM00665">
    <property type="entry name" value="B561"/>
    <property type="match status" value="1"/>
</dbReference>
<feature type="transmembrane region" description="Helical" evidence="7">
    <location>
        <begin position="133"/>
        <end position="152"/>
    </location>
</feature>
<dbReference type="PANTHER" id="PTHR23130:SF159">
    <property type="entry name" value="OS08G0335600 PROTEIN"/>
    <property type="match status" value="1"/>
</dbReference>
<feature type="transmembrane region" description="Helical" evidence="7">
    <location>
        <begin position="172"/>
        <end position="195"/>
    </location>
</feature>
<reference evidence="9" key="1">
    <citation type="submission" date="2024-06" db="EMBL/GenBank/DDBJ databases">
        <authorList>
            <person name="Liu X."/>
            <person name="Lenzi L."/>
            <person name="Haldenby T S."/>
            <person name="Uol C."/>
        </authorList>
    </citation>
    <scope>NUCLEOTIDE SEQUENCE</scope>
</reference>
<feature type="transmembrane region" description="Helical" evidence="7">
    <location>
        <begin position="260"/>
        <end position="282"/>
    </location>
</feature>
<dbReference type="GO" id="GO:0016020">
    <property type="term" value="C:membrane"/>
    <property type="evidence" value="ECO:0007669"/>
    <property type="project" value="UniProtKB-SubCell"/>
</dbReference>
<evidence type="ECO:0000256" key="3">
    <source>
        <dbReference type="ARBA" id="ARBA00022692"/>
    </source>
</evidence>
<dbReference type="Gene3D" id="1.20.120.1770">
    <property type="match status" value="1"/>
</dbReference>
<evidence type="ECO:0000256" key="1">
    <source>
        <dbReference type="ARBA" id="ARBA00004370"/>
    </source>
</evidence>
<keyword evidence="2" id="KW-0813">Transport</keyword>
<organism evidence="9 10">
    <name type="scientific">Calicophoron daubneyi</name>
    <name type="common">Rumen fluke</name>
    <name type="synonym">Paramphistomum daubneyi</name>
    <dbReference type="NCBI Taxonomy" id="300641"/>
    <lineage>
        <taxon>Eukaryota</taxon>
        <taxon>Metazoa</taxon>
        <taxon>Spiralia</taxon>
        <taxon>Lophotrochozoa</taxon>
        <taxon>Platyhelminthes</taxon>
        <taxon>Trematoda</taxon>
        <taxon>Digenea</taxon>
        <taxon>Plagiorchiida</taxon>
        <taxon>Pronocephalata</taxon>
        <taxon>Paramphistomoidea</taxon>
        <taxon>Paramphistomidae</taxon>
        <taxon>Calicophoron</taxon>
    </lineage>
</organism>
<gene>
    <name evidence="9" type="ORF">CDAUBV1_LOCUS14092</name>
</gene>
<dbReference type="Proteomes" id="UP001497525">
    <property type="component" value="Unassembled WGS sequence"/>
</dbReference>
<protein>
    <recommendedName>
        <fullName evidence="8">Cytochrome b561 domain-containing protein</fullName>
    </recommendedName>
</protein>
<keyword evidence="6 7" id="KW-0472">Membrane</keyword>
<comment type="subcellular location">
    <subcellularLocation>
        <location evidence="1">Membrane</location>
    </subcellularLocation>
</comment>
<evidence type="ECO:0000259" key="8">
    <source>
        <dbReference type="PROSITE" id="PS50939"/>
    </source>
</evidence>
<keyword evidence="4" id="KW-0249">Electron transport</keyword>
<evidence type="ECO:0000256" key="7">
    <source>
        <dbReference type="SAM" id="Phobius"/>
    </source>
</evidence>
<comment type="caution">
    <text evidence="9">The sequence shown here is derived from an EMBL/GenBank/DDBJ whole genome shotgun (WGS) entry which is preliminary data.</text>
</comment>
<sequence length="284" mass="32569">MSLIEPNGKSNSYSIPQDVKTHACLMLFAWGFCSTNGFIVSRHFKLGWPGQTMRNWTYWFNFHLLFQSFLLAFVVLSLFVIVAFVTGYSKITAAPFYVHPALGFTIVSLTFLNPLFAWFLITSTGPRRSVFRNFHLCTGLLAQMFSVPQMFIGFNMPSLGNKLCKTSLFPGLYLASVILYVIVEVVLEVLGYMILFKKKELKSRFQNDELDVDAVILDMAKEPREKRKIAAALLPNRGYEERQIAQQLFKKIHLLRILKYFIFSAHLLGSFTLIFVMVTMLAHM</sequence>
<dbReference type="CDD" id="cd08760">
    <property type="entry name" value="Cyt_b561_FRRS1_like"/>
    <property type="match status" value="1"/>
</dbReference>
<proteinExistence type="predicted"/>